<organism evidence="1">
    <name type="scientific">termite gut metagenome</name>
    <dbReference type="NCBI Taxonomy" id="433724"/>
    <lineage>
        <taxon>unclassified sequences</taxon>
        <taxon>metagenomes</taxon>
        <taxon>organismal metagenomes</taxon>
    </lineage>
</organism>
<sequence length="178" mass="20434">LQKGIYKKMPFLIDQIEISPESQKFILPVSIKETASQYIYRKEPRSEKTLIRGVNSTGIEDFLSTGDMVGAVLTDMFTEINIYDNDIRLFDNRFVSPISSISAISFYKFYLMDTVMVGKHECVHLAFVPQNSQDFGFTGHLYVLNDSSYAVKRCTMNLPQKTGVNYVDRLDIIQNYEL</sequence>
<reference evidence="1" key="1">
    <citation type="submission" date="2019-03" db="EMBL/GenBank/DDBJ databases">
        <title>Single cell metagenomics reveals metabolic interactions within the superorganism composed of flagellate Streblomastix strix and complex community of Bacteroidetes bacteria on its surface.</title>
        <authorList>
            <person name="Treitli S.C."/>
            <person name="Kolisko M."/>
            <person name="Husnik F."/>
            <person name="Keeling P."/>
            <person name="Hampl V."/>
        </authorList>
    </citation>
    <scope>NUCLEOTIDE SEQUENCE</scope>
    <source>
        <strain evidence="1">STM</strain>
    </source>
</reference>
<comment type="caution">
    <text evidence="1">The sequence shown here is derived from an EMBL/GenBank/DDBJ whole genome shotgun (WGS) entry which is preliminary data.</text>
</comment>
<protein>
    <submittedName>
        <fullName evidence="1">Uncharacterized protein</fullName>
    </submittedName>
</protein>
<dbReference type="InterPro" id="IPR043741">
    <property type="entry name" value="DUF5686"/>
</dbReference>
<name>A0A5J4P648_9ZZZZ</name>
<feature type="non-terminal residue" evidence="1">
    <location>
        <position position="178"/>
    </location>
</feature>
<accession>A0A5J4P648</accession>
<gene>
    <name evidence="1" type="ORF">EZS27_043784</name>
</gene>
<dbReference type="EMBL" id="SNRY01011407">
    <property type="protein sequence ID" value="KAA6304568.1"/>
    <property type="molecule type" value="Genomic_DNA"/>
</dbReference>
<dbReference type="AlphaFoldDB" id="A0A5J4P648"/>
<proteinExistence type="predicted"/>
<evidence type="ECO:0000313" key="1">
    <source>
        <dbReference type="EMBL" id="KAA6304568.1"/>
    </source>
</evidence>
<dbReference type="Pfam" id="PF18939">
    <property type="entry name" value="DUF5686"/>
    <property type="match status" value="1"/>
</dbReference>
<feature type="non-terminal residue" evidence="1">
    <location>
        <position position="1"/>
    </location>
</feature>